<evidence type="ECO:0000259" key="5">
    <source>
        <dbReference type="Pfam" id="PF22725"/>
    </source>
</evidence>
<dbReference type="PANTHER" id="PTHR22604">
    <property type="entry name" value="OXIDOREDUCTASES"/>
    <property type="match status" value="1"/>
</dbReference>
<feature type="region of interest" description="Disordered" evidence="3">
    <location>
        <begin position="1"/>
        <end position="28"/>
    </location>
</feature>
<comment type="similarity">
    <text evidence="1">Belongs to the Gfo/Idh/MocA family.</text>
</comment>
<feature type="domain" description="Gfo/Idh/MocA-like oxidoreductase N-terminal" evidence="4">
    <location>
        <begin position="38"/>
        <end position="154"/>
    </location>
</feature>
<dbReference type="Gene3D" id="3.30.360.10">
    <property type="entry name" value="Dihydrodipicolinate Reductase, domain 2"/>
    <property type="match status" value="1"/>
</dbReference>
<organism evidence="6">
    <name type="scientific">Streptomyces caniferus</name>
    <dbReference type="NCBI Taxonomy" id="285557"/>
    <lineage>
        <taxon>Bacteria</taxon>
        <taxon>Bacillati</taxon>
        <taxon>Actinomycetota</taxon>
        <taxon>Actinomycetes</taxon>
        <taxon>Kitasatosporales</taxon>
        <taxon>Streptomycetaceae</taxon>
        <taxon>Streptomyces</taxon>
    </lineage>
</organism>
<dbReference type="GO" id="GO:0000166">
    <property type="term" value="F:nucleotide binding"/>
    <property type="evidence" value="ECO:0007669"/>
    <property type="project" value="InterPro"/>
</dbReference>
<dbReference type="InterPro" id="IPR055170">
    <property type="entry name" value="GFO_IDH_MocA-like_dom"/>
</dbReference>
<dbReference type="SUPFAM" id="SSF55347">
    <property type="entry name" value="Glyceraldehyde-3-phosphate dehydrogenase-like, C-terminal domain"/>
    <property type="match status" value="1"/>
</dbReference>
<dbReference type="Pfam" id="PF22725">
    <property type="entry name" value="GFO_IDH_MocA_C3"/>
    <property type="match status" value="1"/>
</dbReference>
<dbReference type="AlphaFoldDB" id="A0A128ATQ2"/>
<proteinExistence type="inferred from homology"/>
<evidence type="ECO:0000256" key="3">
    <source>
        <dbReference type="SAM" id="MobiDB-lite"/>
    </source>
</evidence>
<dbReference type="Pfam" id="PF01408">
    <property type="entry name" value="GFO_IDH_MocA"/>
    <property type="match status" value="1"/>
</dbReference>
<reference evidence="6" key="1">
    <citation type="journal article" date="2016" name="Microb. Cell Fact.">
        <title>Characterization and engineering of the biosynthesis gene cluster for antitumor macrolides PM100117 and PM100118 from a marine actinobacteria: generation of a novel improved derivative.</title>
        <authorList>
            <person name="Garcia-Salcedo R."/>
            <person name="Olano C."/>
            <person name="Gomez C."/>
            <person name="Fernandez R."/>
            <person name="Brana A.F."/>
            <person name="Mendez C."/>
            <person name="De la Calle F."/>
            <person name="Salas J.A."/>
        </authorList>
    </citation>
    <scope>NUCLEOTIDE SEQUENCE</scope>
    <source>
        <strain evidence="6">GUA-06-06-006A</strain>
    </source>
</reference>
<evidence type="ECO:0000313" key="6">
    <source>
        <dbReference type="EMBL" id="CUW01205.1"/>
    </source>
</evidence>
<keyword evidence="2" id="KW-0560">Oxidoreductase</keyword>
<dbReference type="EMBL" id="LN997802">
    <property type="protein sequence ID" value="CUW01205.1"/>
    <property type="molecule type" value="Genomic_DNA"/>
</dbReference>
<dbReference type="PANTHER" id="PTHR22604:SF105">
    <property type="entry name" value="TRANS-1,2-DIHYDROBENZENE-1,2-DIOL DEHYDROGENASE"/>
    <property type="match status" value="1"/>
</dbReference>
<dbReference type="GO" id="GO:0016491">
    <property type="term" value="F:oxidoreductase activity"/>
    <property type="evidence" value="ECO:0007669"/>
    <property type="project" value="UniProtKB-KW"/>
</dbReference>
<dbReference type="SUPFAM" id="SSF51735">
    <property type="entry name" value="NAD(P)-binding Rossmann-fold domains"/>
    <property type="match status" value="1"/>
</dbReference>
<sequence length="364" mass="38283">MDDSVPARRSTPPQPRSAHTGPAPGREAVDTAVARPVRFGALGTSSFGWRRVLPAMTACPQTELVAVGGRSPERSQRFADRFGCAGSSLAALLERDDIDAVYISLPPSLHGEWAARALHAGKHVLVEKPISTTAAEARAVVKLAEERDLVLRENFMFLHHPQHDAVTALIAEGRLGGLRSFRGAFCFPPLPAEDIRYVPGLGGGALLDAGVYPLRAAAMLLGPGLRVAGATARVRASDGLDLSGQALLVSPSGVSTSVEFGFEHAYGSSYSLWGEGAKLTVDRAFTPPAGYQPVLVLEEQDHVEQFTLPAADQLNRSLAGFAAAVAAGGAAASPGEARWRQDAVAMMELVDAVRAQAVRVTVEG</sequence>
<evidence type="ECO:0000259" key="4">
    <source>
        <dbReference type="Pfam" id="PF01408"/>
    </source>
</evidence>
<dbReference type="InterPro" id="IPR000683">
    <property type="entry name" value="Gfo/Idh/MocA-like_OxRdtase_N"/>
</dbReference>
<accession>A0A128ATQ2</accession>
<protein>
    <submittedName>
        <fullName evidence="6">NDP-hexose 3-ketoreductase</fullName>
    </submittedName>
</protein>
<dbReference type="InterPro" id="IPR050984">
    <property type="entry name" value="Gfo/Idh/MocA_domain"/>
</dbReference>
<dbReference type="InterPro" id="IPR036291">
    <property type="entry name" value="NAD(P)-bd_dom_sf"/>
</dbReference>
<name>A0A128ATQ2_9ACTN</name>
<dbReference type="Gene3D" id="3.40.50.720">
    <property type="entry name" value="NAD(P)-binding Rossmann-like Domain"/>
    <property type="match status" value="1"/>
</dbReference>
<evidence type="ECO:0000256" key="1">
    <source>
        <dbReference type="ARBA" id="ARBA00010928"/>
    </source>
</evidence>
<gene>
    <name evidence="6" type="primary">gonR3</name>
</gene>
<feature type="domain" description="GFO/IDH/MocA-like oxidoreductase" evidence="5">
    <location>
        <begin position="165"/>
        <end position="278"/>
    </location>
</feature>
<evidence type="ECO:0000256" key="2">
    <source>
        <dbReference type="ARBA" id="ARBA00023002"/>
    </source>
</evidence>